<protein>
    <submittedName>
        <fullName evidence="2">Histidine phosphatase family protein</fullName>
    </submittedName>
</protein>
<dbReference type="RefSeq" id="WP_225696816.1">
    <property type="nucleotide sequence ID" value="NZ_JAIXNE010000001.1"/>
</dbReference>
<dbReference type="Pfam" id="PF00300">
    <property type="entry name" value="His_Phos_1"/>
    <property type="match status" value="1"/>
</dbReference>
<proteinExistence type="predicted"/>
<evidence type="ECO:0000313" key="3">
    <source>
        <dbReference type="Proteomes" id="UP001139409"/>
    </source>
</evidence>
<keyword evidence="3" id="KW-1185">Reference proteome</keyword>
<dbReference type="SUPFAM" id="SSF53254">
    <property type="entry name" value="Phosphoglycerate mutase-like"/>
    <property type="match status" value="1"/>
</dbReference>
<evidence type="ECO:0000313" key="2">
    <source>
        <dbReference type="EMBL" id="MCA6073705.1"/>
    </source>
</evidence>
<gene>
    <name evidence="2" type="ORF">LDX50_02445</name>
</gene>
<dbReference type="SMART" id="SM00855">
    <property type="entry name" value="PGAM"/>
    <property type="match status" value="1"/>
</dbReference>
<dbReference type="AlphaFoldDB" id="A0A9X1HMG5"/>
<feature type="chain" id="PRO_5040900694" evidence="1">
    <location>
        <begin position="20"/>
        <end position="170"/>
    </location>
</feature>
<evidence type="ECO:0000256" key="1">
    <source>
        <dbReference type="SAM" id="SignalP"/>
    </source>
</evidence>
<dbReference type="InterPro" id="IPR029033">
    <property type="entry name" value="His_PPase_superfam"/>
</dbReference>
<accession>A0A9X1HMG5</accession>
<keyword evidence="1" id="KW-0732">Signal</keyword>
<dbReference type="InterPro" id="IPR013078">
    <property type="entry name" value="His_Pase_superF_clade-1"/>
</dbReference>
<dbReference type="Gene3D" id="3.40.50.1240">
    <property type="entry name" value="Phosphoglycerate mutase-like"/>
    <property type="match status" value="1"/>
</dbReference>
<feature type="signal peptide" evidence="1">
    <location>
        <begin position="1"/>
        <end position="19"/>
    </location>
</feature>
<name>A0A9X1HMG5_9BACT</name>
<dbReference type="CDD" id="cd07067">
    <property type="entry name" value="HP_PGM_like"/>
    <property type="match status" value="1"/>
</dbReference>
<dbReference type="EMBL" id="JAIXNE010000001">
    <property type="protein sequence ID" value="MCA6073705.1"/>
    <property type="molecule type" value="Genomic_DNA"/>
</dbReference>
<comment type="caution">
    <text evidence="2">The sequence shown here is derived from an EMBL/GenBank/DDBJ whole genome shotgun (WGS) entry which is preliminary data.</text>
</comment>
<reference evidence="2" key="1">
    <citation type="submission" date="2021-09" db="EMBL/GenBank/DDBJ databases">
        <title>Fulvivirga sp. isolated from coastal sediment.</title>
        <authorList>
            <person name="Yu H."/>
        </authorList>
    </citation>
    <scope>NUCLEOTIDE SEQUENCE</scope>
    <source>
        <strain evidence="2">1062</strain>
    </source>
</reference>
<sequence length="170" mass="18619">MKIVGIVLLLVLSSLFAGAQDFTTVILVRHAEKDMTASTNNPDLSPEGKARQQALSHALENVDIDVLYSTPYLRTRNTIQGIASARNLEILEYSPFDEAAIKEIIESNQGKTILFSGHSNTVPAMLNMLTGTTNYEPFTDADYDNLFFVIMHGGVVQVLPLKYGADDGVK</sequence>
<dbReference type="Proteomes" id="UP001139409">
    <property type="component" value="Unassembled WGS sequence"/>
</dbReference>
<organism evidence="2 3">
    <name type="scientific">Fulvivirga sedimenti</name>
    <dbReference type="NCBI Taxonomy" id="2879465"/>
    <lineage>
        <taxon>Bacteria</taxon>
        <taxon>Pseudomonadati</taxon>
        <taxon>Bacteroidota</taxon>
        <taxon>Cytophagia</taxon>
        <taxon>Cytophagales</taxon>
        <taxon>Fulvivirgaceae</taxon>
        <taxon>Fulvivirga</taxon>
    </lineage>
</organism>